<protein>
    <recommendedName>
        <fullName evidence="3">Porin domain-containing protein</fullName>
    </recommendedName>
</protein>
<dbReference type="SUPFAM" id="SSF56935">
    <property type="entry name" value="Porins"/>
    <property type="match status" value="1"/>
</dbReference>
<keyword evidence="2" id="KW-1185">Reference proteome</keyword>
<dbReference type="RefSeq" id="WP_080799090.1">
    <property type="nucleotide sequence ID" value="NZ_LT828540.1"/>
</dbReference>
<accession>A0A1W1H8K2</accession>
<proteinExistence type="predicted"/>
<reference evidence="1 2" key="1">
    <citation type="submission" date="2017-03" db="EMBL/GenBank/DDBJ databases">
        <authorList>
            <person name="Afonso C.L."/>
            <person name="Miller P.J."/>
            <person name="Scott M.A."/>
            <person name="Spackman E."/>
            <person name="Goraichik I."/>
            <person name="Dimitrov K.M."/>
            <person name="Suarez D.L."/>
            <person name="Swayne D.E."/>
        </authorList>
    </citation>
    <scope>NUCLEOTIDE SEQUENCE [LARGE SCALE GENOMIC DNA]</scope>
    <source>
        <strain evidence="1">PRJEB14757</strain>
    </source>
</reference>
<evidence type="ECO:0008006" key="3">
    <source>
        <dbReference type="Google" id="ProtNLM"/>
    </source>
</evidence>
<dbReference type="Proteomes" id="UP000191931">
    <property type="component" value="Unassembled WGS sequence"/>
</dbReference>
<dbReference type="AlphaFoldDB" id="A0A1W1H8K2"/>
<dbReference type="OrthoDB" id="197869at2"/>
<gene>
    <name evidence="1" type="ORF">MTBBW1_160011</name>
</gene>
<organism evidence="1 2">
    <name type="scientific">Desulfamplus magnetovallimortis</name>
    <dbReference type="NCBI Taxonomy" id="1246637"/>
    <lineage>
        <taxon>Bacteria</taxon>
        <taxon>Pseudomonadati</taxon>
        <taxon>Thermodesulfobacteriota</taxon>
        <taxon>Desulfobacteria</taxon>
        <taxon>Desulfobacterales</taxon>
        <taxon>Desulfobacteraceae</taxon>
        <taxon>Desulfamplus</taxon>
    </lineage>
</organism>
<evidence type="ECO:0000313" key="2">
    <source>
        <dbReference type="Proteomes" id="UP000191931"/>
    </source>
</evidence>
<dbReference type="EMBL" id="FWEV01000068">
    <property type="protein sequence ID" value="SLM28820.1"/>
    <property type="molecule type" value="Genomic_DNA"/>
</dbReference>
<evidence type="ECO:0000313" key="1">
    <source>
        <dbReference type="EMBL" id="SLM28820.1"/>
    </source>
</evidence>
<dbReference type="STRING" id="1246637.MTBBW1_160011"/>
<name>A0A1W1H8K2_9BACT</name>
<sequence length="432" mass="49214">MHNHYIEKAVLGLVVILLILSITSKNLVYAQESLIPNFRLSGYGTLAFTVDDREDMASLRDFSQKPDDAFNDDWTWKLDSRIGLQADYRASDNITFVLQGVLRDQVELTPRSSIESAYVNVKPSPWIDLRLGRLGYDAFLMSDTRNVGYAYIWVRPPTEFYGWIPVFSVDGIDSAFTINKWDAQWRIKAQLGQSRDVAFPMGDETYDFKTKYTYSFTLSRESGPFRIKAGYSQFIAKNEASPFAPLHAGLDAIAEETATFFPQISAEASDLRKNMSFKDIMVGYTTIGAAYDDGSWIAQAEFGHSSSTADALPLGDMAYLGVGHRFFDWTPYLLFSIVIPNNDKRMPVNDWSAIGQEDFYSQVLHFVNSTRLEQQTFSLGVRWDFHNKAALKIQWDTTRVEPWGYGLWWRDSEILTRSSRINVGTIGVEFIF</sequence>